<name>A0A162CAI9_9CRUS</name>
<accession>A0A162CAI9</accession>
<sequence length="244" mass="27848">MLLALLAAKQACSFPCFLASPNITGLNLPGFLGSSRLLPFTHHRSPFLFFFSISLPVVCNLQERDGKELLSRCSRPSSVKCLGLHTARGPFAVFNSAMFRRWNMCVTYTIDVRFLWALGFSSFFLVAEAIDSLCVCVWLHLYTRECRTPFTVAHSWTLDGASRLRDVGRQVLTQSAARVSSFSLVFYSILISDRAAWFSSRPVSFPFGSFIRIVFSDVHLRWHRKRVDRVRTFYGRSMKDLHAR</sequence>
<evidence type="ECO:0000313" key="1">
    <source>
        <dbReference type="EMBL" id="KZS02931.1"/>
    </source>
</evidence>
<dbReference type="AlphaFoldDB" id="A0A162CAI9"/>
<comment type="caution">
    <text evidence="1">The sequence shown here is derived from an EMBL/GenBank/DDBJ whole genome shotgun (WGS) entry which is preliminary data.</text>
</comment>
<keyword evidence="2" id="KW-1185">Reference proteome</keyword>
<dbReference type="EMBL" id="LRGB01003375">
    <property type="protein sequence ID" value="KZS02931.1"/>
    <property type="molecule type" value="Genomic_DNA"/>
</dbReference>
<evidence type="ECO:0000313" key="2">
    <source>
        <dbReference type="Proteomes" id="UP000076858"/>
    </source>
</evidence>
<reference evidence="1 2" key="1">
    <citation type="submission" date="2016-03" db="EMBL/GenBank/DDBJ databases">
        <title>EvidentialGene: Evidence-directed Construction of Genes on Genomes.</title>
        <authorList>
            <person name="Gilbert D.G."/>
            <person name="Choi J.-H."/>
            <person name="Mockaitis K."/>
            <person name="Colbourne J."/>
            <person name="Pfrender M."/>
        </authorList>
    </citation>
    <scope>NUCLEOTIDE SEQUENCE [LARGE SCALE GENOMIC DNA]</scope>
    <source>
        <strain evidence="1 2">Xinb3</strain>
        <tissue evidence="1">Complete organism</tissue>
    </source>
</reference>
<protein>
    <submittedName>
        <fullName evidence="1">Uncharacterized protein</fullName>
    </submittedName>
</protein>
<dbReference type="Proteomes" id="UP000076858">
    <property type="component" value="Unassembled WGS sequence"/>
</dbReference>
<organism evidence="1 2">
    <name type="scientific">Daphnia magna</name>
    <dbReference type="NCBI Taxonomy" id="35525"/>
    <lineage>
        <taxon>Eukaryota</taxon>
        <taxon>Metazoa</taxon>
        <taxon>Ecdysozoa</taxon>
        <taxon>Arthropoda</taxon>
        <taxon>Crustacea</taxon>
        <taxon>Branchiopoda</taxon>
        <taxon>Diplostraca</taxon>
        <taxon>Cladocera</taxon>
        <taxon>Anomopoda</taxon>
        <taxon>Daphniidae</taxon>
        <taxon>Daphnia</taxon>
    </lineage>
</organism>
<proteinExistence type="predicted"/>
<gene>
    <name evidence="1" type="ORF">APZ42_034353</name>
</gene>